<comment type="caution">
    <text evidence="2">The sequence shown here is derived from an EMBL/GenBank/DDBJ whole genome shotgun (WGS) entry which is preliminary data.</text>
</comment>
<name>A0ABU4FBW1_9ACTN</name>
<protein>
    <submittedName>
        <fullName evidence="2">MaoC family dehydratase N-terminal domain-containing protein</fullName>
    </submittedName>
</protein>
<dbReference type="RefSeq" id="WP_317772255.1">
    <property type="nucleotide sequence ID" value="NZ_JAWMAJ010000058.1"/>
</dbReference>
<organism evidence="2 3">
    <name type="scientific">Streptomyces prunicolor</name>
    <dbReference type="NCBI Taxonomy" id="67348"/>
    <lineage>
        <taxon>Bacteria</taxon>
        <taxon>Bacillati</taxon>
        <taxon>Actinomycetota</taxon>
        <taxon>Actinomycetes</taxon>
        <taxon>Kitasatosporales</taxon>
        <taxon>Streptomycetaceae</taxon>
        <taxon>Streptomyces</taxon>
    </lineage>
</organism>
<sequence length="174" mass="19217">MTDSSISAAMRAAVGVELARQVSHPVSASDIRRWALAVYWPEPAPQLFLSEEYARRTVHRGVVAPEEFNPFAWSCAETWARNPEAVSDPNDPDNTEIQAGVPGPGLTFQLNGGMSVEYGDRMRPGDVITGSRCLGPYTEREGRLGLMLFSTAEETWTNQSGRLVKRTVSTLIRY</sequence>
<proteinExistence type="predicted"/>
<evidence type="ECO:0000313" key="3">
    <source>
        <dbReference type="Proteomes" id="UP001187346"/>
    </source>
</evidence>
<gene>
    <name evidence="2" type="ORF">R5A26_19225</name>
</gene>
<reference evidence="2 3" key="1">
    <citation type="submission" date="2023-10" db="EMBL/GenBank/DDBJ databases">
        <title>Characterization of rhizosphere-enriched actinobacteria from wheat plants lab-grown on chernevaya soil.</title>
        <authorList>
            <person name="Tikhonova E.N."/>
            <person name="Konopkin A."/>
            <person name="Kravchenko I.K."/>
        </authorList>
    </citation>
    <scope>NUCLEOTIDE SEQUENCE [LARGE SCALE GENOMIC DNA]</scope>
    <source>
        <strain evidence="2 3">RR29</strain>
    </source>
</reference>
<evidence type="ECO:0000313" key="2">
    <source>
        <dbReference type="EMBL" id="MDV7218082.1"/>
    </source>
</evidence>
<accession>A0ABU4FBW1</accession>
<dbReference type="Pfam" id="PF13452">
    <property type="entry name" value="FAS1_DH_region"/>
    <property type="match status" value="1"/>
</dbReference>
<feature type="domain" description="FAS1-like dehydratase" evidence="1">
    <location>
        <begin position="12"/>
        <end position="165"/>
    </location>
</feature>
<dbReference type="InterPro" id="IPR029069">
    <property type="entry name" value="HotDog_dom_sf"/>
</dbReference>
<keyword evidence="3" id="KW-1185">Reference proteome</keyword>
<dbReference type="SUPFAM" id="SSF54637">
    <property type="entry name" value="Thioesterase/thiol ester dehydrase-isomerase"/>
    <property type="match status" value="1"/>
</dbReference>
<dbReference type="EMBL" id="JAWMAJ010000058">
    <property type="protein sequence ID" value="MDV7218082.1"/>
    <property type="molecule type" value="Genomic_DNA"/>
</dbReference>
<dbReference type="Proteomes" id="UP001187346">
    <property type="component" value="Unassembled WGS sequence"/>
</dbReference>
<dbReference type="Gene3D" id="3.10.129.10">
    <property type="entry name" value="Hotdog Thioesterase"/>
    <property type="match status" value="1"/>
</dbReference>
<dbReference type="InterPro" id="IPR039569">
    <property type="entry name" value="FAS1-like_DH_region"/>
</dbReference>
<evidence type="ECO:0000259" key="1">
    <source>
        <dbReference type="Pfam" id="PF13452"/>
    </source>
</evidence>